<feature type="transmembrane region" description="Helical" evidence="7">
    <location>
        <begin position="570"/>
        <end position="592"/>
    </location>
</feature>
<evidence type="ECO:0000256" key="2">
    <source>
        <dbReference type="ARBA" id="ARBA00022676"/>
    </source>
</evidence>
<keyword evidence="2" id="KW-0328">Glycosyltransferase</keyword>
<dbReference type="InterPro" id="IPR029044">
    <property type="entry name" value="Nucleotide-diphossugar_trans"/>
</dbReference>
<name>A0A317ZMF2_9MICO</name>
<feature type="transmembrane region" description="Helical" evidence="7">
    <location>
        <begin position="604"/>
        <end position="623"/>
    </location>
</feature>
<accession>A0A317ZMF2</accession>
<evidence type="ECO:0000256" key="5">
    <source>
        <dbReference type="ARBA" id="ARBA00022989"/>
    </source>
</evidence>
<feature type="domain" description="Glycosyltransferase 2-like" evidence="8">
    <location>
        <begin position="361"/>
        <end position="585"/>
    </location>
</feature>
<sequence length="773" mass="86221">MPSKSLTSPARRRQLGAERNTQPLSTVHDIPSDSKITWGRLAIIATVLAWIAYIIYTILREFLNNGTESFRFTTEAISYVVVVTFLTFSALMYLVARQGALQRFRDHVRVPRAELDSHFSAHRSSLTVLVPSYSEEPGVVRATLWSAALQEYPDLRIVLLLDDPPHPTDPAVAAQLQASRTIAHDIELALAEPKARFTEELLLCELELGSAANVTSRAVQRLAGSYRWAGRWLQAMASAETINDHVDTFFVEEVLGGLAAELSLTGAALAAAAKEGTAPTASRMLELHRRLVWTFSAELDTFERKLYTSLSHDANKAMNLNAYIGLMGRRFQREISPSGTILRPAADGAPADFVVRDSEYLLTLDADSLLLRDYCLRLVYLLEQPANARVAVTQTPYSSFRGARTRIERLAGATTDIQHILHQGMTHYGATFWVGANAVIRKVALEDIVEVETVGGFEVRRYVQDRTVIEDTESSIDLGTHGWSLVNYPERLSYSATPPDFGSLIVQRRRWANGGLLILPKLWRQMRERRSQGHPISIIELALRVNYMTSIAWSSFGLIFLLAYPYDSRLLSPVVVLAALPYFLCMGSDLRYCGYNFSDILRIYGFNLILLPVQLAGVLKSLQQAVTSKKIPFARTPKVRNRTAAPIMFVVVPFLIVAFSALTLWRDVSNENWGNAAFAAFNAVLASFAILAYIGLWNSVVDIWLGVTQWLFIEPTPRRAPTIVVRPQPRTLDWRAVLYHGQVEGELPSDVEVIAGPIARPVKAKRARQGVSR</sequence>
<dbReference type="GO" id="GO:0005886">
    <property type="term" value="C:plasma membrane"/>
    <property type="evidence" value="ECO:0007669"/>
    <property type="project" value="TreeGrafter"/>
</dbReference>
<dbReference type="GO" id="GO:0016758">
    <property type="term" value="F:hexosyltransferase activity"/>
    <property type="evidence" value="ECO:0007669"/>
    <property type="project" value="TreeGrafter"/>
</dbReference>
<evidence type="ECO:0000256" key="3">
    <source>
        <dbReference type="ARBA" id="ARBA00022679"/>
    </source>
</evidence>
<evidence type="ECO:0000256" key="4">
    <source>
        <dbReference type="ARBA" id="ARBA00022692"/>
    </source>
</evidence>
<comment type="caution">
    <text evidence="9">The sequence shown here is derived from an EMBL/GenBank/DDBJ whole genome shotgun (WGS) entry which is preliminary data.</text>
</comment>
<keyword evidence="3 9" id="KW-0808">Transferase</keyword>
<dbReference type="AlphaFoldDB" id="A0A317ZMF2"/>
<dbReference type="InterPro" id="IPR050321">
    <property type="entry name" value="Glycosyltr_2/OpgH_subfam"/>
</dbReference>
<protein>
    <submittedName>
        <fullName evidence="9">Glycosyltransferase</fullName>
    </submittedName>
</protein>
<keyword evidence="6 7" id="KW-0472">Membrane</keyword>
<feature type="transmembrane region" description="Helical" evidence="7">
    <location>
        <begin position="545"/>
        <end position="564"/>
    </location>
</feature>
<feature type="transmembrane region" description="Helical" evidence="7">
    <location>
        <begin position="643"/>
        <end position="665"/>
    </location>
</feature>
<evidence type="ECO:0000313" key="10">
    <source>
        <dbReference type="Proteomes" id="UP000246722"/>
    </source>
</evidence>
<proteinExistence type="predicted"/>
<dbReference type="PANTHER" id="PTHR43867">
    <property type="entry name" value="CELLULOSE SYNTHASE CATALYTIC SUBUNIT A [UDP-FORMING]"/>
    <property type="match status" value="1"/>
</dbReference>
<feature type="transmembrane region" description="Helical" evidence="7">
    <location>
        <begin position="76"/>
        <end position="96"/>
    </location>
</feature>
<reference evidence="9 10" key="1">
    <citation type="submission" date="2018-05" db="EMBL/GenBank/DDBJ databases">
        <title>Genetic diversity of glacier-inhabiting Cryobacterium bacteria in China and description of Cryobacterium mengkeensis sp. nov. and Arthrobacter glacialis sp. nov.</title>
        <authorList>
            <person name="Liu Q."/>
            <person name="Xin Y.-H."/>
        </authorList>
    </citation>
    <scope>NUCLEOTIDE SEQUENCE [LARGE SCALE GENOMIC DNA]</scope>
    <source>
        <strain evidence="9 10">SK-1</strain>
    </source>
</reference>
<dbReference type="OrthoDB" id="9806824at2"/>
<dbReference type="PANTHER" id="PTHR43867:SF2">
    <property type="entry name" value="CELLULOSE SYNTHASE CATALYTIC SUBUNIT A [UDP-FORMING]"/>
    <property type="match status" value="1"/>
</dbReference>
<feature type="transmembrane region" description="Helical" evidence="7">
    <location>
        <begin position="677"/>
        <end position="696"/>
    </location>
</feature>
<comment type="subcellular location">
    <subcellularLocation>
        <location evidence="1">Membrane</location>
        <topology evidence="1">Multi-pass membrane protein</topology>
    </subcellularLocation>
</comment>
<keyword evidence="10" id="KW-1185">Reference proteome</keyword>
<evidence type="ECO:0000313" key="9">
    <source>
        <dbReference type="EMBL" id="PXA67068.1"/>
    </source>
</evidence>
<gene>
    <name evidence="9" type="ORF">CTB96_09810</name>
</gene>
<dbReference type="Gene3D" id="3.90.550.10">
    <property type="entry name" value="Spore Coat Polysaccharide Biosynthesis Protein SpsA, Chain A"/>
    <property type="match status" value="1"/>
</dbReference>
<dbReference type="SUPFAM" id="SSF53448">
    <property type="entry name" value="Nucleotide-diphospho-sugar transferases"/>
    <property type="match status" value="1"/>
</dbReference>
<evidence type="ECO:0000256" key="6">
    <source>
        <dbReference type="ARBA" id="ARBA00023136"/>
    </source>
</evidence>
<dbReference type="RefSeq" id="WP_110126753.1">
    <property type="nucleotide sequence ID" value="NZ_QHLY01000012.1"/>
</dbReference>
<evidence type="ECO:0000256" key="7">
    <source>
        <dbReference type="SAM" id="Phobius"/>
    </source>
</evidence>
<evidence type="ECO:0000259" key="8">
    <source>
        <dbReference type="Pfam" id="PF13632"/>
    </source>
</evidence>
<evidence type="ECO:0000256" key="1">
    <source>
        <dbReference type="ARBA" id="ARBA00004141"/>
    </source>
</evidence>
<keyword evidence="5 7" id="KW-1133">Transmembrane helix</keyword>
<dbReference type="Pfam" id="PF13632">
    <property type="entry name" value="Glyco_trans_2_3"/>
    <property type="match status" value="1"/>
</dbReference>
<dbReference type="InterPro" id="IPR001173">
    <property type="entry name" value="Glyco_trans_2-like"/>
</dbReference>
<feature type="transmembrane region" description="Helical" evidence="7">
    <location>
        <begin position="38"/>
        <end position="56"/>
    </location>
</feature>
<organism evidence="9 10">
    <name type="scientific">Cryobacterium arcticum</name>
    <dbReference type="NCBI Taxonomy" id="670052"/>
    <lineage>
        <taxon>Bacteria</taxon>
        <taxon>Bacillati</taxon>
        <taxon>Actinomycetota</taxon>
        <taxon>Actinomycetes</taxon>
        <taxon>Micrococcales</taxon>
        <taxon>Microbacteriaceae</taxon>
        <taxon>Cryobacterium</taxon>
    </lineage>
</organism>
<dbReference type="Proteomes" id="UP000246722">
    <property type="component" value="Unassembled WGS sequence"/>
</dbReference>
<keyword evidence="4 7" id="KW-0812">Transmembrane</keyword>
<dbReference type="EMBL" id="QHLY01000012">
    <property type="protein sequence ID" value="PXA67068.1"/>
    <property type="molecule type" value="Genomic_DNA"/>
</dbReference>